<dbReference type="STRING" id="1391654.AKJ09_07712"/>
<feature type="compositionally biased region" description="Low complexity" evidence="8">
    <location>
        <begin position="22"/>
        <end position="34"/>
    </location>
</feature>
<evidence type="ECO:0000313" key="10">
    <source>
        <dbReference type="EMBL" id="AKV01049.1"/>
    </source>
</evidence>
<feature type="signal peptide" evidence="9">
    <location>
        <begin position="1"/>
        <end position="20"/>
    </location>
</feature>
<evidence type="ECO:0000256" key="8">
    <source>
        <dbReference type="SAM" id="MobiDB-lite"/>
    </source>
</evidence>
<dbReference type="RefSeq" id="WP_146652221.1">
    <property type="nucleotide sequence ID" value="NZ_CP012333.1"/>
</dbReference>
<evidence type="ECO:0000256" key="6">
    <source>
        <dbReference type="ARBA" id="ARBA00023277"/>
    </source>
</evidence>
<keyword evidence="6" id="KW-0119">Carbohydrate metabolism</keyword>
<dbReference type="AlphaFoldDB" id="A0A0K1Q5P3"/>
<keyword evidence="7" id="KW-0624">Polysaccharide degradation</keyword>
<dbReference type="InterPro" id="IPR029058">
    <property type="entry name" value="AB_hydrolase_fold"/>
</dbReference>
<dbReference type="PROSITE" id="PS51257">
    <property type="entry name" value="PROKAR_LIPOPROTEIN"/>
    <property type="match status" value="1"/>
</dbReference>
<name>A0A0K1Q5P3_9BACT</name>
<dbReference type="InterPro" id="IPR043595">
    <property type="entry name" value="FaeB/C/D"/>
</dbReference>
<dbReference type="SUPFAM" id="SSF53474">
    <property type="entry name" value="alpha/beta-Hydrolases"/>
    <property type="match status" value="1"/>
</dbReference>
<feature type="compositionally biased region" description="Polar residues" evidence="8">
    <location>
        <begin position="35"/>
        <end position="54"/>
    </location>
</feature>
<accession>A0A0K1Q5P3</accession>
<evidence type="ECO:0000256" key="5">
    <source>
        <dbReference type="ARBA" id="ARBA00022801"/>
    </source>
</evidence>
<dbReference type="KEGG" id="llu:AKJ09_07712"/>
<dbReference type="PANTHER" id="PTHR38050">
    <property type="match status" value="1"/>
</dbReference>
<keyword evidence="11" id="KW-1185">Reference proteome</keyword>
<evidence type="ECO:0000256" key="1">
    <source>
        <dbReference type="ARBA" id="ARBA00004613"/>
    </source>
</evidence>
<protein>
    <submittedName>
        <fullName evidence="10">Uncharacterized protein</fullName>
    </submittedName>
</protein>
<dbReference type="Proteomes" id="UP000064967">
    <property type="component" value="Chromosome"/>
</dbReference>
<dbReference type="EMBL" id="CP012333">
    <property type="protein sequence ID" value="AKV01049.1"/>
    <property type="molecule type" value="Genomic_DNA"/>
</dbReference>
<evidence type="ECO:0000256" key="7">
    <source>
        <dbReference type="ARBA" id="ARBA00023326"/>
    </source>
</evidence>
<dbReference type="GO" id="GO:0045493">
    <property type="term" value="P:xylan catabolic process"/>
    <property type="evidence" value="ECO:0007669"/>
    <property type="project" value="UniProtKB-KW"/>
</dbReference>
<evidence type="ECO:0000256" key="9">
    <source>
        <dbReference type="SAM" id="SignalP"/>
    </source>
</evidence>
<keyword evidence="3" id="KW-0858">Xylan degradation</keyword>
<proteinExistence type="predicted"/>
<evidence type="ECO:0000256" key="4">
    <source>
        <dbReference type="ARBA" id="ARBA00022729"/>
    </source>
</evidence>
<keyword evidence="4 9" id="KW-0732">Signal</keyword>
<keyword evidence="2" id="KW-0964">Secreted</keyword>
<dbReference type="PANTHER" id="PTHR38050:SF2">
    <property type="entry name" value="FERULOYL ESTERASE C-RELATED"/>
    <property type="match status" value="1"/>
</dbReference>
<dbReference type="OrthoDB" id="5378798at2"/>
<sequence length="315" mass="32648">MRSALLVTASVVLVGSAACGACGGDSSESVPSSSTTNGDASTPDAPTSSQNNDNDAGDGTNPPGACGSDGVSPGYSSQSLVLGSETRTYGVVVPSTYDRKTAFPIVLSFHGDGGNGQSMRGAGLEEQANGKAIFVYPDGPNQTWDLETPPADNKDYQFFDALLSELSKKYCVDTKKVFLFGFSRGGFFVNQLGCFRASSVRALVAHSGGGPYSNDGNDFDARGWFKACNAPPPAAMIIHGQSDTVVKAQAGQTSADHWRIANECQTSTNPCAPSPCASYAGCPSDKPVVYCSIGGLDHALWDSAAKAAWGFFDSL</sequence>
<evidence type="ECO:0000313" key="11">
    <source>
        <dbReference type="Proteomes" id="UP000064967"/>
    </source>
</evidence>
<evidence type="ECO:0000256" key="3">
    <source>
        <dbReference type="ARBA" id="ARBA00022651"/>
    </source>
</evidence>
<dbReference type="GO" id="GO:0030600">
    <property type="term" value="F:feruloyl esterase activity"/>
    <property type="evidence" value="ECO:0007669"/>
    <property type="project" value="InterPro"/>
</dbReference>
<organism evidence="10 11">
    <name type="scientific">Labilithrix luteola</name>
    <dbReference type="NCBI Taxonomy" id="1391654"/>
    <lineage>
        <taxon>Bacteria</taxon>
        <taxon>Pseudomonadati</taxon>
        <taxon>Myxococcota</taxon>
        <taxon>Polyangia</taxon>
        <taxon>Polyangiales</taxon>
        <taxon>Labilitrichaceae</taxon>
        <taxon>Labilithrix</taxon>
    </lineage>
</organism>
<comment type="subcellular location">
    <subcellularLocation>
        <location evidence="1">Secreted</location>
    </subcellularLocation>
</comment>
<dbReference type="Gene3D" id="3.40.50.1820">
    <property type="entry name" value="alpha/beta hydrolase"/>
    <property type="match status" value="1"/>
</dbReference>
<reference evidence="10 11" key="1">
    <citation type="submission" date="2015-08" db="EMBL/GenBank/DDBJ databases">
        <authorList>
            <person name="Babu N.S."/>
            <person name="Beckwith C.J."/>
            <person name="Beseler K.G."/>
            <person name="Brison A."/>
            <person name="Carone J.V."/>
            <person name="Caskin T.P."/>
            <person name="Diamond M."/>
            <person name="Durham M.E."/>
            <person name="Foxe J.M."/>
            <person name="Go M."/>
            <person name="Henderson B.A."/>
            <person name="Jones I.B."/>
            <person name="McGettigan J.A."/>
            <person name="Micheletti S.J."/>
            <person name="Nasrallah M.E."/>
            <person name="Ortiz D."/>
            <person name="Piller C.R."/>
            <person name="Privatt S.R."/>
            <person name="Schneider S.L."/>
            <person name="Sharp S."/>
            <person name="Smith T.C."/>
            <person name="Stanton J.D."/>
            <person name="Ullery H.E."/>
            <person name="Wilson R.J."/>
            <person name="Serrano M.G."/>
            <person name="Buck G."/>
            <person name="Lee V."/>
            <person name="Wang Y."/>
            <person name="Carvalho R."/>
            <person name="Voegtly L."/>
            <person name="Shi R."/>
            <person name="Duckworth R."/>
            <person name="Johnson A."/>
            <person name="Loviza R."/>
            <person name="Walstead R."/>
            <person name="Shah Z."/>
            <person name="Kiflezghi M."/>
            <person name="Wade K."/>
            <person name="Ball S.L."/>
            <person name="Bradley K.W."/>
            <person name="Asai D.J."/>
            <person name="Bowman C.A."/>
            <person name="Russell D.A."/>
            <person name="Pope W.H."/>
            <person name="Jacobs-Sera D."/>
            <person name="Hendrix R.W."/>
            <person name="Hatfull G.F."/>
        </authorList>
    </citation>
    <scope>NUCLEOTIDE SEQUENCE [LARGE SCALE GENOMIC DNA]</scope>
    <source>
        <strain evidence="10 11">DSM 27648</strain>
    </source>
</reference>
<evidence type="ECO:0000256" key="2">
    <source>
        <dbReference type="ARBA" id="ARBA00022525"/>
    </source>
</evidence>
<feature type="region of interest" description="Disordered" evidence="8">
    <location>
        <begin position="22"/>
        <end position="73"/>
    </location>
</feature>
<keyword evidence="5" id="KW-0378">Hydrolase</keyword>
<dbReference type="GO" id="GO:0005576">
    <property type="term" value="C:extracellular region"/>
    <property type="evidence" value="ECO:0007669"/>
    <property type="project" value="UniProtKB-SubCell"/>
</dbReference>
<gene>
    <name evidence="10" type="ORF">AKJ09_07712</name>
</gene>
<feature type="chain" id="PRO_5005467133" evidence="9">
    <location>
        <begin position="21"/>
        <end position="315"/>
    </location>
</feature>